<dbReference type="GO" id="GO:0006783">
    <property type="term" value="P:heme biosynthetic process"/>
    <property type="evidence" value="ECO:0007669"/>
    <property type="project" value="TreeGrafter"/>
</dbReference>
<dbReference type="KEGG" id="pdh:B9T62_11420"/>
<name>A0A2Z2KMR6_9BACL</name>
<dbReference type="InterPro" id="IPR008254">
    <property type="entry name" value="Flavodoxin/NO_synth"/>
</dbReference>
<dbReference type="Proteomes" id="UP000249890">
    <property type="component" value="Chromosome"/>
</dbReference>
<dbReference type="PROSITE" id="PS50902">
    <property type="entry name" value="FLAVODOXIN_LIKE"/>
    <property type="match status" value="1"/>
</dbReference>
<evidence type="ECO:0000313" key="2">
    <source>
        <dbReference type="EMBL" id="ASA21341.1"/>
    </source>
</evidence>
<dbReference type="GO" id="GO:0070819">
    <property type="term" value="F:menaquinone-dependent protoporphyrinogen oxidase activity"/>
    <property type="evidence" value="ECO:0007669"/>
    <property type="project" value="TreeGrafter"/>
</dbReference>
<evidence type="ECO:0000313" key="3">
    <source>
        <dbReference type="Proteomes" id="UP000249890"/>
    </source>
</evidence>
<dbReference type="GO" id="GO:0016651">
    <property type="term" value="F:oxidoreductase activity, acting on NAD(P)H"/>
    <property type="evidence" value="ECO:0007669"/>
    <property type="project" value="UniProtKB-ARBA"/>
</dbReference>
<dbReference type="GO" id="GO:0010181">
    <property type="term" value="F:FMN binding"/>
    <property type="evidence" value="ECO:0007669"/>
    <property type="project" value="InterPro"/>
</dbReference>
<evidence type="ECO:0000259" key="1">
    <source>
        <dbReference type="PROSITE" id="PS50902"/>
    </source>
</evidence>
<dbReference type="InterPro" id="IPR029039">
    <property type="entry name" value="Flavoprotein-like_sf"/>
</dbReference>
<gene>
    <name evidence="2" type="ORF">B9T62_11420</name>
</gene>
<proteinExistence type="predicted"/>
<dbReference type="EMBL" id="CP021780">
    <property type="protein sequence ID" value="ASA21341.1"/>
    <property type="molecule type" value="Genomic_DNA"/>
</dbReference>
<dbReference type="PANTHER" id="PTHR38030:SF2">
    <property type="entry name" value="PROTOPORPHYRINOGEN IX DEHYDROGENASE [QUINONE]"/>
    <property type="match status" value="1"/>
</dbReference>
<dbReference type="InterPro" id="IPR052200">
    <property type="entry name" value="Protoporphyrinogen_IX_DH"/>
</dbReference>
<protein>
    <recommendedName>
        <fullName evidence="1">Flavodoxin-like domain-containing protein</fullName>
    </recommendedName>
</protein>
<accession>A0A2Z2KMR6</accession>
<dbReference type="Gene3D" id="3.40.50.360">
    <property type="match status" value="1"/>
</dbReference>
<reference evidence="2 3" key="1">
    <citation type="submission" date="2017-06" db="EMBL/GenBank/DDBJ databases">
        <title>Complete genome sequence of Paenibacillus donghaensis KCTC 13049T isolated from East Sea sediment, South Korea.</title>
        <authorList>
            <person name="Jung B.K."/>
            <person name="Hong S.-J."/>
            <person name="Shin J.-H."/>
        </authorList>
    </citation>
    <scope>NUCLEOTIDE SEQUENCE [LARGE SCALE GENOMIC DNA]</scope>
    <source>
        <strain evidence="2 3">KCTC 13049</strain>
    </source>
</reference>
<organism evidence="2 3">
    <name type="scientific">Paenibacillus donghaensis</name>
    <dbReference type="NCBI Taxonomy" id="414771"/>
    <lineage>
        <taxon>Bacteria</taxon>
        <taxon>Bacillati</taxon>
        <taxon>Bacillota</taxon>
        <taxon>Bacilli</taxon>
        <taxon>Bacillales</taxon>
        <taxon>Paenibacillaceae</taxon>
        <taxon>Paenibacillus</taxon>
    </lineage>
</organism>
<dbReference type="InterPro" id="IPR026816">
    <property type="entry name" value="Flavodoxin_dom"/>
</dbReference>
<dbReference type="SUPFAM" id="SSF52218">
    <property type="entry name" value="Flavoproteins"/>
    <property type="match status" value="1"/>
</dbReference>
<dbReference type="Pfam" id="PF12724">
    <property type="entry name" value="Flavodoxin_5"/>
    <property type="match status" value="1"/>
</dbReference>
<sequence>MIEVRTMKTLIIYKSVHRKNTEQIAKVMAAVLEAELAKVEDVRPEMLGHYDLIGFGSGIYASKVHRKLARFIRRMPVENRNVFIFCTSGSGEFKNQQQLTAQLSAKGCKVVAEYHCSGEFSPLGFNLDKKGHPDPLDLQGARSFAENLRKEAYVC</sequence>
<dbReference type="AlphaFoldDB" id="A0A2Z2KMR6"/>
<dbReference type="PANTHER" id="PTHR38030">
    <property type="entry name" value="PROTOPORPHYRINOGEN IX DEHYDROGENASE [MENAQUINONE]"/>
    <property type="match status" value="1"/>
</dbReference>
<keyword evidence="3" id="KW-1185">Reference proteome</keyword>
<feature type="domain" description="Flavodoxin-like" evidence="1">
    <location>
        <begin position="10"/>
        <end position="149"/>
    </location>
</feature>